<evidence type="ECO:0000313" key="6">
    <source>
        <dbReference type="Proteomes" id="UP000199527"/>
    </source>
</evidence>
<keyword evidence="6" id="KW-1185">Reference proteome</keyword>
<evidence type="ECO:0000313" key="5">
    <source>
        <dbReference type="EMBL" id="SDJ02717.1"/>
    </source>
</evidence>
<evidence type="ECO:0000256" key="2">
    <source>
        <dbReference type="ARBA" id="ARBA00022771"/>
    </source>
</evidence>
<dbReference type="SUPFAM" id="SSF90209">
    <property type="entry name" value="Ran binding protein zinc finger-like"/>
    <property type="match status" value="1"/>
</dbReference>
<dbReference type="PROSITE" id="PS01358">
    <property type="entry name" value="ZF_RANBP2_1"/>
    <property type="match status" value="1"/>
</dbReference>
<protein>
    <submittedName>
        <fullName evidence="5">Putative signal transducing protein</fullName>
    </submittedName>
</protein>
<dbReference type="AlphaFoldDB" id="A0A1G8QDC8"/>
<dbReference type="OrthoDB" id="9814654at2"/>
<feature type="domain" description="RanBP2-type" evidence="4">
    <location>
        <begin position="77"/>
        <end position="96"/>
    </location>
</feature>
<evidence type="ECO:0000256" key="3">
    <source>
        <dbReference type="ARBA" id="ARBA00022833"/>
    </source>
</evidence>
<evidence type="ECO:0000256" key="1">
    <source>
        <dbReference type="ARBA" id="ARBA00022723"/>
    </source>
</evidence>
<dbReference type="EMBL" id="FNEM01000004">
    <property type="protein sequence ID" value="SDJ02717.1"/>
    <property type="molecule type" value="Genomic_DNA"/>
</dbReference>
<organism evidence="5 6">
    <name type="scientific">Ferrimonas sediminum</name>
    <dbReference type="NCBI Taxonomy" id="718193"/>
    <lineage>
        <taxon>Bacteria</taxon>
        <taxon>Pseudomonadati</taxon>
        <taxon>Pseudomonadota</taxon>
        <taxon>Gammaproteobacteria</taxon>
        <taxon>Alteromonadales</taxon>
        <taxon>Ferrimonadaceae</taxon>
        <taxon>Ferrimonas</taxon>
    </lineage>
</organism>
<dbReference type="InterPro" id="IPR001876">
    <property type="entry name" value="Znf_RanBP2"/>
</dbReference>
<keyword evidence="2" id="KW-0863">Zinc-finger</keyword>
<keyword evidence="1" id="KW-0479">Metal-binding</keyword>
<evidence type="ECO:0000259" key="4">
    <source>
        <dbReference type="PROSITE" id="PS01358"/>
    </source>
</evidence>
<dbReference type="InterPro" id="IPR036443">
    <property type="entry name" value="Znf_RanBP2_sf"/>
</dbReference>
<accession>A0A1G8QDC8</accession>
<name>A0A1G8QDC8_9GAMM</name>
<dbReference type="RefSeq" id="WP_090364160.1">
    <property type="nucleotide sequence ID" value="NZ_FNEM01000004.1"/>
</dbReference>
<sequence length="102" mass="11325">MDSFVELYRASNALEAHALKGALEQQGVMVRLLGEALAGGTGELPIDSQEVGLLVQRRHFDKANAVLEHYHQSQAPWQCPSCDEQNDGHFETCWRCGGFPQK</sequence>
<proteinExistence type="predicted"/>
<dbReference type="GO" id="GO:0008270">
    <property type="term" value="F:zinc ion binding"/>
    <property type="evidence" value="ECO:0007669"/>
    <property type="project" value="UniProtKB-KW"/>
</dbReference>
<dbReference type="InterPro" id="IPR018551">
    <property type="entry name" value="DUF2007"/>
</dbReference>
<gene>
    <name evidence="5" type="ORF">SAMN04488540_104262</name>
</gene>
<keyword evidence="3" id="KW-0862">Zinc</keyword>
<reference evidence="6" key="1">
    <citation type="submission" date="2016-10" db="EMBL/GenBank/DDBJ databases">
        <authorList>
            <person name="Varghese N."/>
            <person name="Submissions S."/>
        </authorList>
    </citation>
    <scope>NUCLEOTIDE SEQUENCE [LARGE SCALE GENOMIC DNA]</scope>
    <source>
        <strain evidence="6">DSM 23317</strain>
    </source>
</reference>
<dbReference type="Pfam" id="PF09413">
    <property type="entry name" value="DUF2007"/>
    <property type="match status" value="1"/>
</dbReference>
<dbReference type="Proteomes" id="UP000199527">
    <property type="component" value="Unassembled WGS sequence"/>
</dbReference>